<dbReference type="InterPro" id="IPR014710">
    <property type="entry name" value="RmlC-like_jellyroll"/>
</dbReference>
<dbReference type="GO" id="GO:0003700">
    <property type="term" value="F:DNA-binding transcription factor activity"/>
    <property type="evidence" value="ECO:0007669"/>
    <property type="project" value="TreeGrafter"/>
</dbReference>
<evidence type="ECO:0000313" key="4">
    <source>
        <dbReference type="Proteomes" id="UP000193061"/>
    </source>
</evidence>
<dbReference type="SUPFAM" id="SSF47413">
    <property type="entry name" value="lambda repressor-like DNA-binding domains"/>
    <property type="match status" value="1"/>
</dbReference>
<dbReference type="InterPro" id="IPR011051">
    <property type="entry name" value="RmlC_Cupin_sf"/>
</dbReference>
<feature type="domain" description="HTH cro/C1-type" evidence="2">
    <location>
        <begin position="65"/>
        <end position="119"/>
    </location>
</feature>
<dbReference type="SUPFAM" id="SSF51182">
    <property type="entry name" value="RmlC-like cupins"/>
    <property type="match status" value="1"/>
</dbReference>
<dbReference type="GO" id="GO:0003677">
    <property type="term" value="F:DNA binding"/>
    <property type="evidence" value="ECO:0007669"/>
    <property type="project" value="UniProtKB-KW"/>
</dbReference>
<dbReference type="GO" id="GO:0005829">
    <property type="term" value="C:cytosol"/>
    <property type="evidence" value="ECO:0007669"/>
    <property type="project" value="TreeGrafter"/>
</dbReference>
<dbReference type="CDD" id="cd02209">
    <property type="entry name" value="cupin_XRE_C"/>
    <property type="match status" value="1"/>
</dbReference>
<dbReference type="Proteomes" id="UP000193061">
    <property type="component" value="Unassembled WGS sequence"/>
</dbReference>
<dbReference type="Gene3D" id="1.10.260.40">
    <property type="entry name" value="lambda repressor-like DNA-binding domains"/>
    <property type="match status" value="1"/>
</dbReference>
<dbReference type="SMART" id="SM00530">
    <property type="entry name" value="HTH_XRE"/>
    <property type="match status" value="1"/>
</dbReference>
<dbReference type="PANTHER" id="PTHR46797">
    <property type="entry name" value="HTH-TYPE TRANSCRIPTIONAL REGULATOR"/>
    <property type="match status" value="1"/>
</dbReference>
<proteinExistence type="predicted"/>
<dbReference type="PROSITE" id="PS50943">
    <property type="entry name" value="HTH_CROC1"/>
    <property type="match status" value="1"/>
</dbReference>
<sequence>MIQAWFEPRKNYFTRLQRVAAPLREKVFENFTKAAHREIRETIFMKAAVMHQRDISRTQTLGADLRTLRKSRGVTLSALAEKLGRSVGWLSQVERDKSEPSIEDLRQIGIALNVPLSMLFGQPTAPADEAGFVVRESARRQIGSGEAGLVEELLSPDLTDDFEMVHSTFKPHSRIAAPVQRPTQEVGYVLSGKLDLLIDGKRFTINPGDSFRIRGELHEWINPYDEPAVAIWVIAPPVY</sequence>
<protein>
    <submittedName>
        <fullName evidence="3">HTH-type transcriptional regulator PuuR</fullName>
    </submittedName>
</protein>
<evidence type="ECO:0000313" key="3">
    <source>
        <dbReference type="EMBL" id="SLN53139.1"/>
    </source>
</evidence>
<dbReference type="Pfam" id="PF13560">
    <property type="entry name" value="HTH_31"/>
    <property type="match status" value="1"/>
</dbReference>
<dbReference type="AlphaFoldDB" id="A0A1X6ZJE6"/>
<dbReference type="InterPro" id="IPR050807">
    <property type="entry name" value="TransReg_Diox_bact_type"/>
</dbReference>
<evidence type="ECO:0000256" key="1">
    <source>
        <dbReference type="ARBA" id="ARBA00023125"/>
    </source>
</evidence>
<keyword evidence="4" id="KW-1185">Reference proteome</keyword>
<gene>
    <name evidence="3" type="primary">puuR_2</name>
    <name evidence="3" type="ORF">ROA7450_02709</name>
</gene>
<organism evidence="3 4">
    <name type="scientific">Roseovarius albus</name>
    <dbReference type="NCBI Taxonomy" id="1247867"/>
    <lineage>
        <taxon>Bacteria</taxon>
        <taxon>Pseudomonadati</taxon>
        <taxon>Pseudomonadota</taxon>
        <taxon>Alphaproteobacteria</taxon>
        <taxon>Rhodobacterales</taxon>
        <taxon>Roseobacteraceae</taxon>
        <taxon>Roseovarius</taxon>
    </lineage>
</organism>
<dbReference type="InterPro" id="IPR013096">
    <property type="entry name" value="Cupin_2"/>
</dbReference>
<evidence type="ECO:0000259" key="2">
    <source>
        <dbReference type="PROSITE" id="PS50943"/>
    </source>
</evidence>
<dbReference type="Gene3D" id="2.60.120.10">
    <property type="entry name" value="Jelly Rolls"/>
    <property type="match status" value="1"/>
</dbReference>
<dbReference type="EMBL" id="FWFX01000008">
    <property type="protein sequence ID" value="SLN53139.1"/>
    <property type="molecule type" value="Genomic_DNA"/>
</dbReference>
<keyword evidence="1" id="KW-0238">DNA-binding</keyword>
<dbReference type="CDD" id="cd00093">
    <property type="entry name" value="HTH_XRE"/>
    <property type="match status" value="1"/>
</dbReference>
<name>A0A1X6ZJE6_9RHOB</name>
<dbReference type="PANTHER" id="PTHR46797:SF2">
    <property type="entry name" value="TRANSCRIPTIONAL REGULATOR"/>
    <property type="match status" value="1"/>
</dbReference>
<accession>A0A1X6ZJE6</accession>
<reference evidence="3 4" key="1">
    <citation type="submission" date="2017-03" db="EMBL/GenBank/DDBJ databases">
        <authorList>
            <person name="Afonso C.L."/>
            <person name="Miller P.J."/>
            <person name="Scott M.A."/>
            <person name="Spackman E."/>
            <person name="Goraichik I."/>
            <person name="Dimitrov K.M."/>
            <person name="Suarez D.L."/>
            <person name="Swayne D.E."/>
        </authorList>
    </citation>
    <scope>NUCLEOTIDE SEQUENCE [LARGE SCALE GENOMIC DNA]</scope>
    <source>
        <strain evidence="3 4">CECT 7450</strain>
    </source>
</reference>
<dbReference type="InterPro" id="IPR010982">
    <property type="entry name" value="Lambda_DNA-bd_dom_sf"/>
</dbReference>
<dbReference type="Pfam" id="PF07883">
    <property type="entry name" value="Cupin_2"/>
    <property type="match status" value="1"/>
</dbReference>
<dbReference type="InterPro" id="IPR001387">
    <property type="entry name" value="Cro/C1-type_HTH"/>
</dbReference>